<keyword evidence="5" id="KW-0812">Transmembrane</keyword>
<dbReference type="InterPro" id="IPR001128">
    <property type="entry name" value="Cyt_P450"/>
</dbReference>
<evidence type="ECO:0000313" key="14">
    <source>
        <dbReference type="EMBL" id="KAK3005086.1"/>
    </source>
</evidence>
<dbReference type="PROSITE" id="PS00086">
    <property type="entry name" value="CYTOCHROME_P450"/>
    <property type="match status" value="1"/>
</dbReference>
<dbReference type="PRINTS" id="PR00385">
    <property type="entry name" value="P450"/>
</dbReference>
<name>A0AA89AL19_9ASTE</name>
<evidence type="ECO:0000256" key="9">
    <source>
        <dbReference type="ARBA" id="ARBA00023004"/>
    </source>
</evidence>
<dbReference type="InterPro" id="IPR002401">
    <property type="entry name" value="Cyt_P450_E_grp-I"/>
</dbReference>
<dbReference type="GO" id="GO:0016705">
    <property type="term" value="F:oxidoreductase activity, acting on paired donors, with incorporation or reduction of molecular oxygen"/>
    <property type="evidence" value="ECO:0007669"/>
    <property type="project" value="InterPro"/>
</dbReference>
<organism evidence="14 15">
    <name type="scientific">Escallonia herrerae</name>
    <dbReference type="NCBI Taxonomy" id="1293975"/>
    <lineage>
        <taxon>Eukaryota</taxon>
        <taxon>Viridiplantae</taxon>
        <taxon>Streptophyta</taxon>
        <taxon>Embryophyta</taxon>
        <taxon>Tracheophyta</taxon>
        <taxon>Spermatophyta</taxon>
        <taxon>Magnoliopsida</taxon>
        <taxon>eudicotyledons</taxon>
        <taxon>Gunneridae</taxon>
        <taxon>Pentapetalae</taxon>
        <taxon>asterids</taxon>
        <taxon>campanulids</taxon>
        <taxon>Escalloniales</taxon>
        <taxon>Escalloniaceae</taxon>
        <taxon>Escallonia</taxon>
    </lineage>
</organism>
<evidence type="ECO:0008006" key="16">
    <source>
        <dbReference type="Google" id="ProtNLM"/>
    </source>
</evidence>
<dbReference type="FunFam" id="1.10.630.10:FF:000126">
    <property type="entry name" value="Predicted protein"/>
    <property type="match status" value="1"/>
</dbReference>
<evidence type="ECO:0000256" key="6">
    <source>
        <dbReference type="ARBA" id="ARBA00022723"/>
    </source>
</evidence>
<dbReference type="PANTHER" id="PTHR47953">
    <property type="entry name" value="OS08G0105600 PROTEIN"/>
    <property type="match status" value="1"/>
</dbReference>
<evidence type="ECO:0000256" key="8">
    <source>
        <dbReference type="ARBA" id="ARBA00023002"/>
    </source>
</evidence>
<keyword evidence="6 12" id="KW-0479">Metal-binding</keyword>
<keyword evidence="7" id="KW-1133">Transmembrane helix</keyword>
<comment type="caution">
    <text evidence="14">The sequence shown here is derived from an EMBL/GenBank/DDBJ whole genome shotgun (WGS) entry which is preliminary data.</text>
</comment>
<dbReference type="Proteomes" id="UP001188597">
    <property type="component" value="Unassembled WGS sequence"/>
</dbReference>
<protein>
    <recommendedName>
        <fullName evidence="16">Cytochrome P450</fullName>
    </recommendedName>
</protein>
<evidence type="ECO:0000256" key="5">
    <source>
        <dbReference type="ARBA" id="ARBA00022692"/>
    </source>
</evidence>
<dbReference type="GO" id="GO:0005506">
    <property type="term" value="F:iron ion binding"/>
    <property type="evidence" value="ECO:0007669"/>
    <property type="project" value="InterPro"/>
</dbReference>
<accession>A0AA89AL19</accession>
<keyword evidence="4 12" id="KW-0349">Heme</keyword>
<keyword evidence="8 13" id="KW-0560">Oxidoreductase</keyword>
<proteinExistence type="inferred from homology"/>
<dbReference type="PRINTS" id="PR00463">
    <property type="entry name" value="EP450I"/>
</dbReference>
<dbReference type="InterPro" id="IPR052306">
    <property type="entry name" value="CYP450_71D"/>
</dbReference>
<dbReference type="InterPro" id="IPR036396">
    <property type="entry name" value="Cyt_P450_sf"/>
</dbReference>
<dbReference type="GO" id="GO:0020037">
    <property type="term" value="F:heme binding"/>
    <property type="evidence" value="ECO:0007669"/>
    <property type="project" value="InterPro"/>
</dbReference>
<keyword evidence="15" id="KW-1185">Reference proteome</keyword>
<sequence length="186" mass="21409">MAELLKNPKEMVKVQAEVRRVLQGKIKIHEEDTHELQFLKLVVKETLRLHPPGALMPRESKEDCEINGFHIPRKTKAFINLWAIGRDPRHWDKPDCFVPERFEESSVNYMGANFEYLPFGTGRRMCPGIAFGTITIELLLATMLYHFNWELSGGIKPEELDMTEAFGFIVNRRHPLNVIATPVPIA</sequence>
<dbReference type="InterPro" id="IPR017972">
    <property type="entry name" value="Cyt_P450_CS"/>
</dbReference>
<gene>
    <name evidence="14" type="ORF">RJ639_015539</name>
</gene>
<evidence type="ECO:0000256" key="7">
    <source>
        <dbReference type="ARBA" id="ARBA00022989"/>
    </source>
</evidence>
<evidence type="ECO:0000256" key="2">
    <source>
        <dbReference type="ARBA" id="ARBA00004167"/>
    </source>
</evidence>
<evidence type="ECO:0000313" key="15">
    <source>
        <dbReference type="Proteomes" id="UP001188597"/>
    </source>
</evidence>
<comment type="similarity">
    <text evidence="3 13">Belongs to the cytochrome P450 family.</text>
</comment>
<evidence type="ECO:0000256" key="1">
    <source>
        <dbReference type="ARBA" id="ARBA00001971"/>
    </source>
</evidence>
<dbReference type="EMBL" id="JAVXUP010002171">
    <property type="protein sequence ID" value="KAK3005086.1"/>
    <property type="molecule type" value="Genomic_DNA"/>
</dbReference>
<dbReference type="Pfam" id="PF00067">
    <property type="entry name" value="p450"/>
    <property type="match status" value="1"/>
</dbReference>
<keyword evidence="9 12" id="KW-0408">Iron</keyword>
<keyword evidence="11" id="KW-0472">Membrane</keyword>
<dbReference type="GO" id="GO:0016020">
    <property type="term" value="C:membrane"/>
    <property type="evidence" value="ECO:0007669"/>
    <property type="project" value="UniProtKB-SubCell"/>
</dbReference>
<comment type="cofactor">
    <cofactor evidence="1 12">
        <name>heme</name>
        <dbReference type="ChEBI" id="CHEBI:30413"/>
    </cofactor>
</comment>
<dbReference type="AlphaFoldDB" id="A0AA89AL19"/>
<evidence type="ECO:0000256" key="12">
    <source>
        <dbReference type="PIRSR" id="PIRSR602401-1"/>
    </source>
</evidence>
<feature type="binding site" description="axial binding residue" evidence="12">
    <location>
        <position position="126"/>
    </location>
    <ligand>
        <name>heme</name>
        <dbReference type="ChEBI" id="CHEBI:30413"/>
    </ligand>
    <ligandPart>
        <name>Fe</name>
        <dbReference type="ChEBI" id="CHEBI:18248"/>
    </ligandPart>
</feature>
<comment type="subcellular location">
    <subcellularLocation>
        <location evidence="2">Membrane</location>
        <topology evidence="2">Single-pass membrane protein</topology>
    </subcellularLocation>
</comment>
<evidence type="ECO:0000256" key="4">
    <source>
        <dbReference type="ARBA" id="ARBA00022617"/>
    </source>
</evidence>
<evidence type="ECO:0000256" key="11">
    <source>
        <dbReference type="ARBA" id="ARBA00023136"/>
    </source>
</evidence>
<evidence type="ECO:0000256" key="10">
    <source>
        <dbReference type="ARBA" id="ARBA00023033"/>
    </source>
</evidence>
<dbReference type="Gene3D" id="1.10.630.10">
    <property type="entry name" value="Cytochrome P450"/>
    <property type="match status" value="1"/>
</dbReference>
<dbReference type="SUPFAM" id="SSF48264">
    <property type="entry name" value="Cytochrome P450"/>
    <property type="match status" value="1"/>
</dbReference>
<evidence type="ECO:0000256" key="13">
    <source>
        <dbReference type="RuleBase" id="RU000461"/>
    </source>
</evidence>
<keyword evidence="10 13" id="KW-0503">Monooxygenase</keyword>
<dbReference type="PANTHER" id="PTHR47953:SF19">
    <property type="entry name" value="OS06G0641600 PROTEIN"/>
    <property type="match status" value="1"/>
</dbReference>
<evidence type="ECO:0000256" key="3">
    <source>
        <dbReference type="ARBA" id="ARBA00010617"/>
    </source>
</evidence>
<reference evidence="14" key="1">
    <citation type="submission" date="2022-12" db="EMBL/GenBank/DDBJ databases">
        <title>Draft genome assemblies for two species of Escallonia (Escalloniales).</title>
        <authorList>
            <person name="Chanderbali A."/>
            <person name="Dervinis C."/>
            <person name="Anghel I."/>
            <person name="Soltis D."/>
            <person name="Soltis P."/>
            <person name="Zapata F."/>
        </authorList>
    </citation>
    <scope>NUCLEOTIDE SEQUENCE</scope>
    <source>
        <strain evidence="14">UCBG64.0493</strain>
        <tissue evidence="14">Leaf</tissue>
    </source>
</reference>
<dbReference type="GO" id="GO:0004497">
    <property type="term" value="F:monooxygenase activity"/>
    <property type="evidence" value="ECO:0007669"/>
    <property type="project" value="UniProtKB-KW"/>
</dbReference>